<accession>A0A5C3LBQ9</accession>
<evidence type="ECO:0000256" key="12">
    <source>
        <dbReference type="ARBA" id="ARBA00023172"/>
    </source>
</evidence>
<keyword evidence="13 16" id="KW-0234">DNA repair</keyword>
<dbReference type="EMBL" id="ML210147">
    <property type="protein sequence ID" value="TFK29863.1"/>
    <property type="molecule type" value="Genomic_DNA"/>
</dbReference>
<dbReference type="OrthoDB" id="185455at2759"/>
<dbReference type="Gene3D" id="3.90.1150.220">
    <property type="match status" value="1"/>
</dbReference>
<comment type="catalytic activity">
    <reaction evidence="1 16">
        <text>S-ubiquitinyl-[E2 ubiquitin-conjugating enzyme]-L-cysteine + [acceptor protein]-L-lysine = [E2 ubiquitin-conjugating enzyme]-L-cysteine + N(6)-ubiquitinyl-[acceptor protein]-L-lysine.</text>
        <dbReference type="EC" id="2.3.2.27"/>
    </reaction>
</comment>
<evidence type="ECO:0000256" key="8">
    <source>
        <dbReference type="ARBA" id="ARBA00022763"/>
    </source>
</evidence>
<dbReference type="InterPro" id="IPR011513">
    <property type="entry name" value="Nse1"/>
</dbReference>
<evidence type="ECO:0000256" key="7">
    <source>
        <dbReference type="ARBA" id="ARBA00022723"/>
    </source>
</evidence>
<keyword evidence="14 16" id="KW-0539">Nucleus</keyword>
<proteinExistence type="inferred from homology"/>
<evidence type="ECO:0000256" key="10">
    <source>
        <dbReference type="ARBA" id="ARBA00022786"/>
    </source>
</evidence>
<evidence type="ECO:0000256" key="14">
    <source>
        <dbReference type="ARBA" id="ARBA00023242"/>
    </source>
</evidence>
<dbReference type="AlphaFoldDB" id="A0A5C3LBQ9"/>
<dbReference type="PANTHER" id="PTHR20973:SF0">
    <property type="entry name" value="NON-STRUCTURAL MAINTENANCE OF CHROMOSOMES ELEMENT 1 HOMOLOG"/>
    <property type="match status" value="1"/>
</dbReference>
<protein>
    <recommendedName>
        <fullName evidence="5 16">Non-structural maintenance of chromosomes element 1 homolog</fullName>
        <ecNumber evidence="4 16">2.3.2.27</ecNumber>
    </recommendedName>
</protein>
<comment type="function">
    <text evidence="16">Acts in a DNA repair pathway for removal of UV-induced DNA damage that is distinct from classical nucleotide excision repair and in repair of ionizing radiation damage. Functions in homologous recombination repair of DNA double strand breaks and in recovery of stalled replication forks.</text>
</comment>
<evidence type="ECO:0000256" key="5">
    <source>
        <dbReference type="ARBA" id="ARBA00019422"/>
    </source>
</evidence>
<gene>
    <name evidence="19" type="ORF">FA15DRAFT_663147</name>
</gene>
<dbReference type="GO" id="GO:0005634">
    <property type="term" value="C:nucleus"/>
    <property type="evidence" value="ECO:0007669"/>
    <property type="project" value="UniProtKB-SubCell"/>
</dbReference>
<dbReference type="InterPro" id="IPR036388">
    <property type="entry name" value="WH-like_DNA-bd_sf"/>
</dbReference>
<keyword evidence="6 16" id="KW-0808">Transferase</keyword>
<evidence type="ECO:0000259" key="18">
    <source>
        <dbReference type="PROSITE" id="PS50089"/>
    </source>
</evidence>
<keyword evidence="10 16" id="KW-0833">Ubl conjugation pathway</keyword>
<dbReference type="STRING" id="230819.A0A5C3LBQ9"/>
<dbReference type="Proteomes" id="UP000307440">
    <property type="component" value="Unassembled WGS sequence"/>
</dbReference>
<keyword evidence="11 16" id="KW-0862">Zinc</keyword>
<evidence type="ECO:0000256" key="4">
    <source>
        <dbReference type="ARBA" id="ARBA00012483"/>
    </source>
</evidence>
<dbReference type="GO" id="GO:0000724">
    <property type="term" value="P:double-strand break repair via homologous recombination"/>
    <property type="evidence" value="ECO:0007669"/>
    <property type="project" value="TreeGrafter"/>
</dbReference>
<evidence type="ECO:0000256" key="11">
    <source>
        <dbReference type="ARBA" id="ARBA00022833"/>
    </source>
</evidence>
<dbReference type="Gene3D" id="3.30.40.10">
    <property type="entry name" value="Zinc/RING finger domain, C3HC4 (zinc finger)"/>
    <property type="match status" value="1"/>
</dbReference>
<dbReference type="GO" id="GO:0008270">
    <property type="term" value="F:zinc ion binding"/>
    <property type="evidence" value="ECO:0007669"/>
    <property type="project" value="UniProtKB-KW"/>
</dbReference>
<dbReference type="SUPFAM" id="SSF57850">
    <property type="entry name" value="RING/U-box"/>
    <property type="match status" value="1"/>
</dbReference>
<keyword evidence="20" id="KW-1185">Reference proteome</keyword>
<feature type="domain" description="RING-type" evidence="18">
    <location>
        <begin position="194"/>
        <end position="235"/>
    </location>
</feature>
<evidence type="ECO:0000256" key="1">
    <source>
        <dbReference type="ARBA" id="ARBA00000900"/>
    </source>
</evidence>
<dbReference type="GO" id="GO:0030915">
    <property type="term" value="C:Smc5-Smc6 complex"/>
    <property type="evidence" value="ECO:0007669"/>
    <property type="project" value="UniProtKB-UniRule"/>
</dbReference>
<evidence type="ECO:0000256" key="17">
    <source>
        <dbReference type="SAM" id="MobiDB-lite"/>
    </source>
</evidence>
<feature type="region of interest" description="Disordered" evidence="17">
    <location>
        <begin position="251"/>
        <end position="333"/>
    </location>
</feature>
<dbReference type="EC" id="2.3.2.27" evidence="4 16"/>
<feature type="compositionally biased region" description="Acidic residues" evidence="17">
    <location>
        <begin position="269"/>
        <end position="288"/>
    </location>
</feature>
<dbReference type="PANTHER" id="PTHR20973">
    <property type="entry name" value="NON-SMC ELEMENT 1-RELATED"/>
    <property type="match status" value="1"/>
</dbReference>
<reference evidence="19 20" key="1">
    <citation type="journal article" date="2019" name="Nat. Ecol. Evol.">
        <title>Megaphylogeny resolves global patterns of mushroom evolution.</title>
        <authorList>
            <person name="Varga T."/>
            <person name="Krizsan K."/>
            <person name="Foldi C."/>
            <person name="Dima B."/>
            <person name="Sanchez-Garcia M."/>
            <person name="Sanchez-Ramirez S."/>
            <person name="Szollosi G.J."/>
            <person name="Szarkandi J.G."/>
            <person name="Papp V."/>
            <person name="Albert L."/>
            <person name="Andreopoulos W."/>
            <person name="Angelini C."/>
            <person name="Antonin V."/>
            <person name="Barry K.W."/>
            <person name="Bougher N.L."/>
            <person name="Buchanan P."/>
            <person name="Buyck B."/>
            <person name="Bense V."/>
            <person name="Catcheside P."/>
            <person name="Chovatia M."/>
            <person name="Cooper J."/>
            <person name="Damon W."/>
            <person name="Desjardin D."/>
            <person name="Finy P."/>
            <person name="Geml J."/>
            <person name="Haridas S."/>
            <person name="Hughes K."/>
            <person name="Justo A."/>
            <person name="Karasinski D."/>
            <person name="Kautmanova I."/>
            <person name="Kiss B."/>
            <person name="Kocsube S."/>
            <person name="Kotiranta H."/>
            <person name="LaButti K.M."/>
            <person name="Lechner B.E."/>
            <person name="Liimatainen K."/>
            <person name="Lipzen A."/>
            <person name="Lukacs Z."/>
            <person name="Mihaltcheva S."/>
            <person name="Morgado L.N."/>
            <person name="Niskanen T."/>
            <person name="Noordeloos M.E."/>
            <person name="Ohm R.A."/>
            <person name="Ortiz-Santana B."/>
            <person name="Ovrebo C."/>
            <person name="Racz N."/>
            <person name="Riley R."/>
            <person name="Savchenko A."/>
            <person name="Shiryaev A."/>
            <person name="Soop K."/>
            <person name="Spirin V."/>
            <person name="Szebenyi C."/>
            <person name="Tomsovsky M."/>
            <person name="Tulloss R.E."/>
            <person name="Uehling J."/>
            <person name="Grigoriev I.V."/>
            <person name="Vagvolgyi C."/>
            <person name="Papp T."/>
            <person name="Martin F.M."/>
            <person name="Miettinen O."/>
            <person name="Hibbett D.S."/>
            <person name="Nagy L.G."/>
        </authorList>
    </citation>
    <scope>NUCLEOTIDE SEQUENCE [LARGE SCALE GENOMIC DNA]</scope>
    <source>
        <strain evidence="19 20">CBS 121175</strain>
    </source>
</reference>
<evidence type="ECO:0000256" key="3">
    <source>
        <dbReference type="ARBA" id="ARBA00010258"/>
    </source>
</evidence>
<dbReference type="InterPro" id="IPR014857">
    <property type="entry name" value="Nse1_RING_C4HC3-type"/>
</dbReference>
<evidence type="ECO:0000256" key="6">
    <source>
        <dbReference type="ARBA" id="ARBA00022679"/>
    </source>
</evidence>
<keyword evidence="9 15" id="KW-0863">Zinc-finger</keyword>
<evidence type="ECO:0000256" key="16">
    <source>
        <dbReference type="RuleBase" id="RU368018"/>
    </source>
</evidence>
<dbReference type="InterPro" id="IPR001841">
    <property type="entry name" value="Znf_RING"/>
</dbReference>
<name>A0A5C3LBQ9_COPMA</name>
<keyword evidence="7 16" id="KW-0479">Metal-binding</keyword>
<evidence type="ECO:0000256" key="9">
    <source>
        <dbReference type="ARBA" id="ARBA00022771"/>
    </source>
</evidence>
<dbReference type="PROSITE" id="PS50089">
    <property type="entry name" value="ZF_RING_2"/>
    <property type="match status" value="1"/>
</dbReference>
<sequence length="333" mass="37402">MEITPQDVYKLYLQAILSRGILSEEVAQLLMQKCRRAVLQACDNAIQVQDVDWDYFVQNVNALVDKLDFEFRPISDENTGAAFYALVNRKGDDIAQVATDYTPAEIAFFKAVVELIMDADNFSYSVSSLAALREIPALKLNFAKSQGEILLSSFVAKGWLNRSKRGRYTLAMRSMLELLPYLKSTFGEDALLECLICKDALTRGVACHQCRKSIHYHCFAKYKGNKESLNCPNCRGEWPLVAASPLVYIGEEAAPREDSGRRRTRQQTEDSDGGIDEDEAQTSDEDEPTQPQRTQVKKEKKTGSRKSATQAENVEMNDEDGSSQAPRRSSRRG</sequence>
<comment type="similarity">
    <text evidence="3 16">Belongs to the NSE1 family.</text>
</comment>
<keyword evidence="12 16" id="KW-0233">DNA recombination</keyword>
<dbReference type="Gene3D" id="1.10.10.10">
    <property type="entry name" value="Winged helix-like DNA-binding domain superfamily/Winged helix DNA-binding domain"/>
    <property type="match status" value="1"/>
</dbReference>
<comment type="subunit">
    <text evidence="16">Component of the Smc5-Smc6 complex.</text>
</comment>
<organism evidence="19 20">
    <name type="scientific">Coprinopsis marcescibilis</name>
    <name type="common">Agaric fungus</name>
    <name type="synonym">Psathyrella marcescibilis</name>
    <dbReference type="NCBI Taxonomy" id="230819"/>
    <lineage>
        <taxon>Eukaryota</taxon>
        <taxon>Fungi</taxon>
        <taxon>Dikarya</taxon>
        <taxon>Basidiomycota</taxon>
        <taxon>Agaricomycotina</taxon>
        <taxon>Agaricomycetes</taxon>
        <taxon>Agaricomycetidae</taxon>
        <taxon>Agaricales</taxon>
        <taxon>Agaricineae</taxon>
        <taxon>Psathyrellaceae</taxon>
        <taxon>Coprinopsis</taxon>
    </lineage>
</organism>
<dbReference type="InterPro" id="IPR013083">
    <property type="entry name" value="Znf_RING/FYVE/PHD"/>
</dbReference>
<evidence type="ECO:0000256" key="2">
    <source>
        <dbReference type="ARBA" id="ARBA00004123"/>
    </source>
</evidence>
<keyword evidence="8 16" id="KW-0227">DNA damage</keyword>
<evidence type="ECO:0000313" key="20">
    <source>
        <dbReference type="Proteomes" id="UP000307440"/>
    </source>
</evidence>
<evidence type="ECO:0000313" key="19">
    <source>
        <dbReference type="EMBL" id="TFK29863.1"/>
    </source>
</evidence>
<dbReference type="Pfam" id="PF08746">
    <property type="entry name" value="zf-RING-like"/>
    <property type="match status" value="1"/>
</dbReference>
<dbReference type="FunFam" id="1.10.10.10:FF:000270">
    <property type="entry name" value="Non-structural maintenance of chromosomes element 1 homolog"/>
    <property type="match status" value="1"/>
</dbReference>
<evidence type="ECO:0000256" key="15">
    <source>
        <dbReference type="PROSITE-ProRule" id="PRU00175"/>
    </source>
</evidence>
<evidence type="ECO:0000256" key="13">
    <source>
        <dbReference type="ARBA" id="ARBA00023204"/>
    </source>
</evidence>
<dbReference type="Pfam" id="PF07574">
    <property type="entry name" value="SMC_Nse1"/>
    <property type="match status" value="1"/>
</dbReference>
<dbReference type="GO" id="GO:0061630">
    <property type="term" value="F:ubiquitin protein ligase activity"/>
    <property type="evidence" value="ECO:0007669"/>
    <property type="project" value="UniProtKB-EC"/>
</dbReference>
<comment type="subcellular location">
    <subcellularLocation>
        <location evidence="2 16">Nucleus</location>
    </subcellularLocation>
</comment>